<dbReference type="PANTHER" id="PTHR19879:SF9">
    <property type="entry name" value="TRANSCRIPTION INITIATION FACTOR TFIID SUBUNIT 5"/>
    <property type="match status" value="1"/>
</dbReference>
<dbReference type="InterPro" id="IPR020472">
    <property type="entry name" value="WD40_PAC1"/>
</dbReference>
<protein>
    <submittedName>
        <fullName evidence="5">WD domain protein</fullName>
    </submittedName>
</protein>
<accession>A0ABR3Q509</accession>
<feature type="repeat" description="WD" evidence="3">
    <location>
        <begin position="126"/>
        <end position="167"/>
    </location>
</feature>
<dbReference type="SMART" id="SM00320">
    <property type="entry name" value="WD40"/>
    <property type="match status" value="6"/>
</dbReference>
<keyword evidence="1 3" id="KW-0853">WD repeat</keyword>
<evidence type="ECO:0000256" key="3">
    <source>
        <dbReference type="PROSITE-ProRule" id="PRU00221"/>
    </source>
</evidence>
<dbReference type="PRINTS" id="PR00320">
    <property type="entry name" value="GPROTEINBRPT"/>
</dbReference>
<feature type="repeat" description="WD" evidence="3">
    <location>
        <begin position="319"/>
        <end position="356"/>
    </location>
</feature>
<sequence>MVQTHPDPPPAGPSYTPQYTLSGHSRAVTALRFSSDGRSLVSAGADGYVHFWDAASGAHQRALWCHRTGKPLAPAALTPGINDISLSPDGLYLATASDDGTALVFAADPLAAPRAQALIAPPLRTLAAHTAPVLSVAFGPKSNLLVTGSLDESAIVWDVRRGKSLRTLPAHAEAIWSVGWDAEGALVITGSADGLIRLWDASTGQCLKTFDNESNAPVSSASFTPSSFFILSSTLSSTIRVYSLHTAKVLKTLRAPEYVSEKFPSPAIVFAAPGLANGHAAPDAMDVDGALAAARVVAGSENGKAVIWDLQDRRVVQVLEGHEAPVVALAVHPDGRTIATGALEPDKKIKVWQWQQ</sequence>
<keyword evidence="2" id="KW-0677">Repeat</keyword>
<evidence type="ECO:0000313" key="6">
    <source>
        <dbReference type="Proteomes" id="UP001565368"/>
    </source>
</evidence>
<feature type="repeat" description="WD" evidence="3">
    <location>
        <begin position="21"/>
        <end position="62"/>
    </location>
</feature>
<feature type="domain" description="WDR5-like beta-propeller" evidence="4">
    <location>
        <begin position="20"/>
        <end position="353"/>
    </location>
</feature>
<dbReference type="InterPro" id="IPR015943">
    <property type="entry name" value="WD40/YVTN_repeat-like_dom_sf"/>
</dbReference>
<dbReference type="CDD" id="cd00200">
    <property type="entry name" value="WD40"/>
    <property type="match status" value="1"/>
</dbReference>
<dbReference type="InterPro" id="IPR059122">
    <property type="entry name" value="Beta-prop_WDR5-like"/>
</dbReference>
<dbReference type="RefSeq" id="XP_069209697.1">
    <property type="nucleotide sequence ID" value="XM_069352279.1"/>
</dbReference>
<evidence type="ECO:0000313" key="5">
    <source>
        <dbReference type="EMBL" id="KAL1409753.1"/>
    </source>
</evidence>
<evidence type="ECO:0000256" key="2">
    <source>
        <dbReference type="ARBA" id="ARBA00022737"/>
    </source>
</evidence>
<dbReference type="InterPro" id="IPR036322">
    <property type="entry name" value="WD40_repeat_dom_sf"/>
</dbReference>
<organism evidence="5 6">
    <name type="scientific">Vanrija albida</name>
    <dbReference type="NCBI Taxonomy" id="181172"/>
    <lineage>
        <taxon>Eukaryota</taxon>
        <taxon>Fungi</taxon>
        <taxon>Dikarya</taxon>
        <taxon>Basidiomycota</taxon>
        <taxon>Agaricomycotina</taxon>
        <taxon>Tremellomycetes</taxon>
        <taxon>Trichosporonales</taxon>
        <taxon>Trichosporonaceae</taxon>
        <taxon>Vanrija</taxon>
    </lineage>
</organism>
<evidence type="ECO:0000259" key="4">
    <source>
        <dbReference type="Pfam" id="PF25175"/>
    </source>
</evidence>
<dbReference type="PROSITE" id="PS50082">
    <property type="entry name" value="WD_REPEATS_2"/>
    <property type="match status" value="4"/>
</dbReference>
<evidence type="ECO:0000256" key="1">
    <source>
        <dbReference type="ARBA" id="ARBA00022574"/>
    </source>
</evidence>
<dbReference type="Pfam" id="PF25175">
    <property type="entry name" value="Beta-prop_WDR5"/>
    <property type="match status" value="1"/>
</dbReference>
<dbReference type="PROSITE" id="PS00678">
    <property type="entry name" value="WD_REPEATS_1"/>
    <property type="match status" value="3"/>
</dbReference>
<gene>
    <name evidence="5" type="primary">SWD3</name>
    <name evidence="5" type="ORF">Q8F55_003750</name>
</gene>
<keyword evidence="6" id="KW-1185">Reference proteome</keyword>
<name>A0ABR3Q509_9TREE</name>
<reference evidence="5 6" key="1">
    <citation type="submission" date="2023-08" db="EMBL/GenBank/DDBJ databases">
        <title>Annotated Genome Sequence of Vanrija albida AlHP1.</title>
        <authorList>
            <person name="Herzog R."/>
        </authorList>
    </citation>
    <scope>NUCLEOTIDE SEQUENCE [LARGE SCALE GENOMIC DNA]</scope>
    <source>
        <strain evidence="5 6">AlHP1</strain>
    </source>
</reference>
<dbReference type="InterPro" id="IPR001680">
    <property type="entry name" value="WD40_rpt"/>
</dbReference>
<dbReference type="Proteomes" id="UP001565368">
    <property type="component" value="Unassembled WGS sequence"/>
</dbReference>
<comment type="caution">
    <text evidence="5">The sequence shown here is derived from an EMBL/GenBank/DDBJ whole genome shotgun (WGS) entry which is preliminary data.</text>
</comment>
<dbReference type="PANTHER" id="PTHR19879">
    <property type="entry name" value="TRANSCRIPTION INITIATION FACTOR TFIID"/>
    <property type="match status" value="1"/>
</dbReference>
<dbReference type="PROSITE" id="PS50294">
    <property type="entry name" value="WD_REPEATS_REGION"/>
    <property type="match status" value="4"/>
</dbReference>
<feature type="repeat" description="WD" evidence="3">
    <location>
        <begin position="168"/>
        <end position="209"/>
    </location>
</feature>
<dbReference type="EMBL" id="JBBXJM010000003">
    <property type="protein sequence ID" value="KAL1409753.1"/>
    <property type="molecule type" value="Genomic_DNA"/>
</dbReference>
<dbReference type="SUPFAM" id="SSF50978">
    <property type="entry name" value="WD40 repeat-like"/>
    <property type="match status" value="1"/>
</dbReference>
<dbReference type="InterPro" id="IPR019775">
    <property type="entry name" value="WD40_repeat_CS"/>
</dbReference>
<dbReference type="Gene3D" id="2.130.10.10">
    <property type="entry name" value="YVTN repeat-like/Quinoprotein amine dehydrogenase"/>
    <property type="match status" value="1"/>
</dbReference>
<proteinExistence type="predicted"/>
<dbReference type="GeneID" id="95984793"/>